<evidence type="ECO:0000313" key="8">
    <source>
        <dbReference type="EMBL" id="AGA65885.1"/>
    </source>
</evidence>
<dbReference type="GO" id="GO:0008881">
    <property type="term" value="F:glutamate racemase activity"/>
    <property type="evidence" value="ECO:0007669"/>
    <property type="project" value="UniProtKB-UniRule"/>
</dbReference>
<dbReference type="InterPro" id="IPR004391">
    <property type="entry name" value="Glu_race"/>
</dbReference>
<sequence>MSISSKPIAVFDSGFGGISVLKKLLNILPNENYIYLGDNHNIPYGDKSKEEITQLSIKILDFLIKQNCKMAVIACNTITASSYDVLKDKYNIPIIEIISNGVEDIIDNTKNNNISIMATEFTVHSNMYHDKILDYNDKIKVTQVACQKLCPMIENNWYSYDDRILVLEEYVKKIDDNSDTLLLACTHYPFIIDDIKSVVNRKKTNIKNIIDPSTKIALSIKKYLIDNNLLNTSGGKLKFFTTGDKKDFNDFVSRYIKINYELERIVL</sequence>
<comment type="similarity">
    <text evidence="7">Belongs to the aspartate/glutamate racemases family.</text>
</comment>
<dbReference type="UniPathway" id="UPA00219"/>
<dbReference type="SMR" id="A0A3B6VQC1"/>
<reference evidence="8 9" key="1">
    <citation type="journal article" date="2013" name="Genome Announc.">
        <title>Complete Genome Sequence of the Porcine Strain Brachyspira pilosicoli P43/6/78(T.).</title>
        <authorList>
            <person name="Lin C."/>
            <person name="den Bakker H.C."/>
            <person name="Suzuki H."/>
            <person name="Lefebure T."/>
            <person name="Ponnala L."/>
            <person name="Sun Q."/>
            <person name="Stanhope M.J."/>
            <person name="Wiedmann M."/>
            <person name="Duhamel G.E."/>
        </authorList>
    </citation>
    <scope>NUCLEOTIDE SEQUENCE [LARGE SCALE GENOMIC DNA]</scope>
    <source>
        <strain evidence="8 9">P43/6/78</strain>
    </source>
</reference>
<evidence type="ECO:0000256" key="7">
    <source>
        <dbReference type="HAMAP-Rule" id="MF_00258"/>
    </source>
</evidence>
<dbReference type="GO" id="GO:0009252">
    <property type="term" value="P:peptidoglycan biosynthetic process"/>
    <property type="evidence" value="ECO:0007669"/>
    <property type="project" value="UniProtKB-UniRule"/>
</dbReference>
<feature type="binding site" evidence="7">
    <location>
        <begin position="12"/>
        <end position="13"/>
    </location>
    <ligand>
        <name>substrate</name>
    </ligand>
</feature>
<evidence type="ECO:0000256" key="3">
    <source>
        <dbReference type="ARBA" id="ARBA00022960"/>
    </source>
</evidence>
<accession>A0A3B6VQC1</accession>
<dbReference type="NCBIfam" id="TIGR00067">
    <property type="entry name" value="glut_race"/>
    <property type="match status" value="1"/>
</dbReference>
<dbReference type="InterPro" id="IPR001920">
    <property type="entry name" value="Asp/Glu_race"/>
</dbReference>
<comment type="function">
    <text evidence="7">Provides the (R)-glutamate required for cell wall biosynthesis.</text>
</comment>
<feature type="binding site" evidence="7">
    <location>
        <begin position="186"/>
        <end position="187"/>
    </location>
    <ligand>
        <name>substrate</name>
    </ligand>
</feature>
<dbReference type="InterPro" id="IPR033134">
    <property type="entry name" value="Asp/Glu_racemase_AS_2"/>
</dbReference>
<dbReference type="AlphaFoldDB" id="A0A3B6VQC1"/>
<keyword evidence="5 7" id="KW-0413">Isomerase</keyword>
<dbReference type="HAMAP" id="MF_00258">
    <property type="entry name" value="Glu_racemase"/>
    <property type="match status" value="1"/>
</dbReference>
<feature type="active site" description="Proton donor/acceptor" evidence="7">
    <location>
        <position position="185"/>
    </location>
</feature>
<dbReference type="GO" id="GO:0071555">
    <property type="term" value="P:cell wall organization"/>
    <property type="evidence" value="ECO:0007669"/>
    <property type="project" value="UniProtKB-KW"/>
</dbReference>
<dbReference type="Proteomes" id="UP000010793">
    <property type="component" value="Chromosome"/>
</dbReference>
<name>A0A3B6VQC1_BRAPL</name>
<dbReference type="EMBL" id="CP002873">
    <property type="protein sequence ID" value="AGA65885.1"/>
    <property type="molecule type" value="Genomic_DNA"/>
</dbReference>
<feature type="active site" description="Proton donor/acceptor" evidence="7">
    <location>
        <position position="75"/>
    </location>
</feature>
<dbReference type="PANTHER" id="PTHR21198">
    <property type="entry name" value="GLUTAMATE RACEMASE"/>
    <property type="match status" value="1"/>
</dbReference>
<evidence type="ECO:0000256" key="2">
    <source>
        <dbReference type="ARBA" id="ARBA00013090"/>
    </source>
</evidence>
<dbReference type="FunFam" id="3.40.50.1860:FF:000001">
    <property type="entry name" value="Glutamate racemase"/>
    <property type="match status" value="1"/>
</dbReference>
<comment type="pathway">
    <text evidence="7">Cell wall biogenesis; peptidoglycan biosynthesis.</text>
</comment>
<dbReference type="PROSITE" id="PS00924">
    <property type="entry name" value="ASP_GLU_RACEMASE_2"/>
    <property type="match status" value="1"/>
</dbReference>
<dbReference type="SUPFAM" id="SSF53681">
    <property type="entry name" value="Aspartate/glutamate racemase"/>
    <property type="match status" value="2"/>
</dbReference>
<dbReference type="RefSeq" id="WP_015274086.1">
    <property type="nucleotide sequence ID" value="NC_019908.1"/>
</dbReference>
<evidence type="ECO:0000256" key="5">
    <source>
        <dbReference type="ARBA" id="ARBA00023235"/>
    </source>
</evidence>
<organism evidence="8 9">
    <name type="scientific">Brachyspira pilosicoli P43/6/78</name>
    <dbReference type="NCBI Taxonomy" id="1042417"/>
    <lineage>
        <taxon>Bacteria</taxon>
        <taxon>Pseudomonadati</taxon>
        <taxon>Spirochaetota</taxon>
        <taxon>Spirochaetia</taxon>
        <taxon>Brachyspirales</taxon>
        <taxon>Brachyspiraceae</taxon>
        <taxon>Brachyspira</taxon>
    </lineage>
</organism>
<protein>
    <recommendedName>
        <fullName evidence="2 7">Glutamate racemase</fullName>
        <ecNumber evidence="2 7">5.1.1.3</ecNumber>
    </recommendedName>
</protein>
<evidence type="ECO:0000256" key="1">
    <source>
        <dbReference type="ARBA" id="ARBA00001602"/>
    </source>
</evidence>
<dbReference type="Pfam" id="PF01177">
    <property type="entry name" value="Asp_Glu_race"/>
    <property type="match status" value="1"/>
</dbReference>
<proteinExistence type="inferred from homology"/>
<comment type="catalytic activity">
    <reaction evidence="1 7">
        <text>L-glutamate = D-glutamate</text>
        <dbReference type="Rhea" id="RHEA:12813"/>
        <dbReference type="ChEBI" id="CHEBI:29985"/>
        <dbReference type="ChEBI" id="CHEBI:29986"/>
        <dbReference type="EC" id="5.1.1.3"/>
    </reaction>
</comment>
<feature type="binding site" evidence="7">
    <location>
        <begin position="76"/>
        <end position="77"/>
    </location>
    <ligand>
        <name>substrate</name>
    </ligand>
</feature>
<evidence type="ECO:0000256" key="4">
    <source>
        <dbReference type="ARBA" id="ARBA00022984"/>
    </source>
</evidence>
<feature type="binding site" evidence="7">
    <location>
        <begin position="44"/>
        <end position="45"/>
    </location>
    <ligand>
        <name>substrate</name>
    </ligand>
</feature>
<dbReference type="InterPro" id="IPR015942">
    <property type="entry name" value="Asp/Glu/hydantoin_racemase"/>
</dbReference>
<keyword evidence="4 7" id="KW-0573">Peptidoglycan synthesis</keyword>
<dbReference type="Gene3D" id="3.40.50.1860">
    <property type="match status" value="2"/>
</dbReference>
<dbReference type="KEGG" id="bpip:BPP43_02855"/>
<evidence type="ECO:0000313" key="9">
    <source>
        <dbReference type="Proteomes" id="UP000010793"/>
    </source>
</evidence>
<dbReference type="GO" id="GO:0008360">
    <property type="term" value="P:regulation of cell shape"/>
    <property type="evidence" value="ECO:0007669"/>
    <property type="project" value="UniProtKB-KW"/>
</dbReference>
<keyword evidence="3 7" id="KW-0133">Cell shape</keyword>
<dbReference type="PANTHER" id="PTHR21198:SF2">
    <property type="entry name" value="GLUTAMATE RACEMASE"/>
    <property type="match status" value="1"/>
</dbReference>
<keyword evidence="9" id="KW-1185">Reference proteome</keyword>
<dbReference type="EC" id="5.1.1.3" evidence="2 7"/>
<gene>
    <name evidence="7" type="primary">murI</name>
    <name evidence="8" type="ORF">BPP43_02855</name>
</gene>
<evidence type="ECO:0000256" key="6">
    <source>
        <dbReference type="ARBA" id="ARBA00023316"/>
    </source>
</evidence>
<keyword evidence="6 7" id="KW-0961">Cell wall biogenesis/degradation</keyword>